<organism evidence="1 2">
    <name type="scientific">Funneliformis caledonium</name>
    <dbReference type="NCBI Taxonomy" id="1117310"/>
    <lineage>
        <taxon>Eukaryota</taxon>
        <taxon>Fungi</taxon>
        <taxon>Fungi incertae sedis</taxon>
        <taxon>Mucoromycota</taxon>
        <taxon>Glomeromycotina</taxon>
        <taxon>Glomeromycetes</taxon>
        <taxon>Glomerales</taxon>
        <taxon>Glomeraceae</taxon>
        <taxon>Funneliformis</taxon>
    </lineage>
</organism>
<dbReference type="EMBL" id="CAJVPQ010000852">
    <property type="protein sequence ID" value="CAG8514680.1"/>
    <property type="molecule type" value="Genomic_DNA"/>
</dbReference>
<dbReference type="Proteomes" id="UP000789570">
    <property type="component" value="Unassembled WGS sequence"/>
</dbReference>
<reference evidence="1" key="1">
    <citation type="submission" date="2021-06" db="EMBL/GenBank/DDBJ databases">
        <authorList>
            <person name="Kallberg Y."/>
            <person name="Tangrot J."/>
            <person name="Rosling A."/>
        </authorList>
    </citation>
    <scope>NUCLEOTIDE SEQUENCE</scope>
    <source>
        <strain evidence="1">UK204</strain>
    </source>
</reference>
<protein>
    <submittedName>
        <fullName evidence="1">5218_t:CDS:1</fullName>
    </submittedName>
</protein>
<gene>
    <name evidence="1" type="ORF">FCALED_LOCUS4381</name>
</gene>
<evidence type="ECO:0000313" key="1">
    <source>
        <dbReference type="EMBL" id="CAG8514680.1"/>
    </source>
</evidence>
<sequence length="56" mass="5724">MELVGLKLVGTVVGLELVGTVVGLELVGTVVGLELVETLMLSGVRGVDMGNNNNSK</sequence>
<dbReference type="AlphaFoldDB" id="A0A9N9A1U9"/>
<name>A0A9N9A1U9_9GLOM</name>
<accession>A0A9N9A1U9</accession>
<comment type="caution">
    <text evidence="1">The sequence shown here is derived from an EMBL/GenBank/DDBJ whole genome shotgun (WGS) entry which is preliminary data.</text>
</comment>
<proteinExistence type="predicted"/>
<keyword evidence="2" id="KW-1185">Reference proteome</keyword>
<evidence type="ECO:0000313" key="2">
    <source>
        <dbReference type="Proteomes" id="UP000789570"/>
    </source>
</evidence>